<keyword evidence="4" id="KW-0564">Palmitate</keyword>
<evidence type="ECO:0000256" key="3">
    <source>
        <dbReference type="ARBA" id="ARBA00023136"/>
    </source>
</evidence>
<evidence type="ECO:0000256" key="1">
    <source>
        <dbReference type="ARBA" id="ARBA00004459"/>
    </source>
</evidence>
<dbReference type="AlphaFoldDB" id="A0AB74UPB6"/>
<comment type="subcellular location">
    <subcellularLocation>
        <location evidence="1">Cell outer membrane</location>
        <topology evidence="1">Lipid-anchor</topology>
    </subcellularLocation>
</comment>
<protein>
    <submittedName>
        <fullName evidence="8">Lipoprotein</fullName>
    </submittedName>
</protein>
<dbReference type="PROSITE" id="PS51257">
    <property type="entry name" value="PROKAR_LIPOPROTEIN"/>
    <property type="match status" value="1"/>
</dbReference>
<dbReference type="Pfam" id="PF13627">
    <property type="entry name" value="LptM_cons"/>
    <property type="match status" value="1"/>
</dbReference>
<evidence type="ECO:0000256" key="5">
    <source>
        <dbReference type="ARBA" id="ARBA00023237"/>
    </source>
</evidence>
<keyword evidence="3" id="KW-0472">Membrane</keyword>
<evidence type="ECO:0000256" key="6">
    <source>
        <dbReference type="ARBA" id="ARBA00023288"/>
    </source>
</evidence>
<evidence type="ECO:0000256" key="4">
    <source>
        <dbReference type="ARBA" id="ARBA00023139"/>
    </source>
</evidence>
<gene>
    <name evidence="8" type="ORF">ACFYG5_16325</name>
</gene>
<feature type="compositionally biased region" description="Low complexity" evidence="7">
    <location>
        <begin position="40"/>
        <end position="60"/>
    </location>
</feature>
<reference evidence="8" key="1">
    <citation type="submission" date="2024-10" db="EMBL/GenBank/DDBJ databases">
        <authorList>
            <person name="Lesea H.P."/>
            <person name="Kuehl J.V."/>
            <person name="Chandonia J.-M."/>
        </authorList>
    </citation>
    <scope>NUCLEOTIDE SEQUENCE</scope>
    <source>
        <strain evidence="8">FW102-FHT14D07</strain>
    </source>
</reference>
<accession>A0AB74UPB6</accession>
<evidence type="ECO:0000256" key="2">
    <source>
        <dbReference type="ARBA" id="ARBA00022729"/>
    </source>
</evidence>
<keyword evidence="6 8" id="KW-0449">Lipoprotein</keyword>
<dbReference type="EMBL" id="CP170721">
    <property type="protein sequence ID" value="XIA18111.1"/>
    <property type="molecule type" value="Genomic_DNA"/>
</dbReference>
<evidence type="ECO:0000313" key="8">
    <source>
        <dbReference type="EMBL" id="XIA18111.1"/>
    </source>
</evidence>
<evidence type="ECO:0000256" key="7">
    <source>
        <dbReference type="SAM" id="MobiDB-lite"/>
    </source>
</evidence>
<sequence>MRRSLLLLPLALVVALLAGCGNKGPLVLPPARTAPPPTPATSAPAPAMPASVAADASGEH</sequence>
<feature type="region of interest" description="Disordered" evidence="7">
    <location>
        <begin position="26"/>
        <end position="60"/>
    </location>
</feature>
<organism evidence="8">
    <name type="scientific">Rhodanobacter sp. FW102-FHT14D07</name>
    <dbReference type="NCBI Taxonomy" id="3351462"/>
    <lineage>
        <taxon>Bacteria</taxon>
        <taxon>Pseudomonadati</taxon>
        <taxon>Pseudomonadota</taxon>
        <taxon>Gammaproteobacteria</taxon>
        <taxon>Lysobacterales</taxon>
        <taxon>Rhodanobacteraceae</taxon>
        <taxon>Rhodanobacter</taxon>
    </lineage>
</organism>
<dbReference type="InterPro" id="IPR032831">
    <property type="entry name" value="LptM_cons"/>
</dbReference>
<proteinExistence type="predicted"/>
<dbReference type="NCBIfam" id="NF047847">
    <property type="entry name" value="SS_mature_LptM"/>
    <property type="match status" value="1"/>
</dbReference>
<keyword evidence="2" id="KW-0732">Signal</keyword>
<dbReference type="GO" id="GO:0009279">
    <property type="term" value="C:cell outer membrane"/>
    <property type="evidence" value="ECO:0007669"/>
    <property type="project" value="UniProtKB-SubCell"/>
</dbReference>
<dbReference type="RefSeq" id="WP_395120775.1">
    <property type="nucleotide sequence ID" value="NZ_CP170721.1"/>
</dbReference>
<name>A0AB74UPB6_9GAMM</name>
<keyword evidence="5" id="KW-0998">Cell outer membrane</keyword>